<dbReference type="InterPro" id="IPR011600">
    <property type="entry name" value="Pept_C14_caspase"/>
</dbReference>
<gene>
    <name evidence="3" type="ORF">ACFP50_37665</name>
</gene>
<protein>
    <submittedName>
        <fullName evidence="3">Caspase family protein</fullName>
    </submittedName>
</protein>
<organism evidence="3 4">
    <name type="scientific">Streptomyces pratens</name>
    <dbReference type="NCBI Taxonomy" id="887456"/>
    <lineage>
        <taxon>Bacteria</taxon>
        <taxon>Bacillati</taxon>
        <taxon>Actinomycetota</taxon>
        <taxon>Actinomycetes</taxon>
        <taxon>Kitasatosporales</taxon>
        <taxon>Streptomycetaceae</taxon>
        <taxon>Streptomyces</taxon>
    </lineage>
</organism>
<dbReference type="EMBL" id="JBHSPT010000170">
    <property type="protein sequence ID" value="MFC6060909.1"/>
    <property type="molecule type" value="Genomic_DNA"/>
</dbReference>
<evidence type="ECO:0000256" key="1">
    <source>
        <dbReference type="SAM" id="MobiDB-lite"/>
    </source>
</evidence>
<dbReference type="Gene3D" id="3.40.50.1460">
    <property type="match status" value="1"/>
</dbReference>
<keyword evidence="4" id="KW-1185">Reference proteome</keyword>
<dbReference type="InterPro" id="IPR001387">
    <property type="entry name" value="Cro/C1-type_HTH"/>
</dbReference>
<comment type="caution">
    <text evidence="3">The sequence shown here is derived from an EMBL/GenBank/DDBJ whole genome shotgun (WGS) entry which is preliminary data.</text>
</comment>
<dbReference type="NCBIfam" id="NF047832">
    <property type="entry name" value="caspase_w_EACC1"/>
    <property type="match status" value="1"/>
</dbReference>
<name>A0ABW1MAV5_9ACTN</name>
<proteinExistence type="predicted"/>
<sequence>MSVLPDPGASRAVLIGTSHYDHLEQLPAVSNNLIALADLLSGPLSLRLPAPHVTVVEDPPDPGSVMDPLRQAAAEATDTLLVYYAGHGLIDPHGALTLALPRTQPGHIETSLNYDWLRHILLNSPAQRHIVLLDCCYSGLALGRMSAPQELADQAAVEGTFLLAASAETRTALAPVGDTHTAFTGALLDTLRHGIPGGPPLLLDLETVYRHLRLTLEARAHPVPQARNRNSGARVALGRNHADLPAAPVTHAAGPEPDRRLWPDPSSIRTVTGFFTNLAAVREVSGLTQQEVSRRSAGQISTGTISRLVNRDTLPATWDTTAAYLSACGVPDGQIRQWHGAWQELRRNAPATQEARADAPGGDTAELGKARWRLFSLWRDRGH</sequence>
<dbReference type="SUPFAM" id="SSF52129">
    <property type="entry name" value="Caspase-like"/>
    <property type="match status" value="1"/>
</dbReference>
<dbReference type="InterPro" id="IPR029030">
    <property type="entry name" value="Caspase-like_dom_sf"/>
</dbReference>
<accession>A0ABW1MAV5</accession>
<evidence type="ECO:0000313" key="4">
    <source>
        <dbReference type="Proteomes" id="UP001596242"/>
    </source>
</evidence>
<reference evidence="4" key="1">
    <citation type="journal article" date="2019" name="Int. J. Syst. Evol. Microbiol.">
        <title>The Global Catalogue of Microorganisms (GCM) 10K type strain sequencing project: providing services to taxonomists for standard genome sequencing and annotation.</title>
        <authorList>
            <consortium name="The Broad Institute Genomics Platform"/>
            <consortium name="The Broad Institute Genome Sequencing Center for Infectious Disease"/>
            <person name="Wu L."/>
            <person name="Ma J."/>
        </authorList>
    </citation>
    <scope>NUCLEOTIDE SEQUENCE [LARGE SCALE GENOMIC DNA]</scope>
    <source>
        <strain evidence="4">JCM 12763</strain>
    </source>
</reference>
<feature type="region of interest" description="Disordered" evidence="1">
    <location>
        <begin position="240"/>
        <end position="262"/>
    </location>
</feature>
<dbReference type="Proteomes" id="UP001596242">
    <property type="component" value="Unassembled WGS sequence"/>
</dbReference>
<dbReference type="CDD" id="cd00093">
    <property type="entry name" value="HTH_XRE"/>
    <property type="match status" value="1"/>
</dbReference>
<evidence type="ECO:0000259" key="2">
    <source>
        <dbReference type="Pfam" id="PF00656"/>
    </source>
</evidence>
<dbReference type="Pfam" id="PF00656">
    <property type="entry name" value="Peptidase_C14"/>
    <property type="match status" value="1"/>
</dbReference>
<evidence type="ECO:0000313" key="3">
    <source>
        <dbReference type="EMBL" id="MFC6060909.1"/>
    </source>
</evidence>
<feature type="domain" description="Peptidase C14 caspase" evidence="2">
    <location>
        <begin position="11"/>
        <end position="222"/>
    </location>
</feature>
<dbReference type="RefSeq" id="WP_386407771.1">
    <property type="nucleotide sequence ID" value="NZ_JBHSPT010000170.1"/>
</dbReference>